<feature type="transmembrane region" description="Helical" evidence="6">
    <location>
        <begin position="495"/>
        <end position="517"/>
    </location>
</feature>
<reference evidence="8" key="1">
    <citation type="submission" date="2014-11" db="EMBL/GenBank/DDBJ databases">
        <authorList>
            <person name="Otto D Thomas"/>
            <person name="Naeem Raeece"/>
        </authorList>
    </citation>
    <scope>NUCLEOTIDE SEQUENCE</scope>
</reference>
<evidence type="ECO:0000256" key="4">
    <source>
        <dbReference type="ARBA" id="ARBA00023136"/>
    </source>
</evidence>
<evidence type="ECO:0000256" key="2">
    <source>
        <dbReference type="ARBA" id="ARBA00022692"/>
    </source>
</evidence>
<keyword evidence="2 6" id="KW-0812">Transmembrane</keyword>
<dbReference type="GO" id="GO:0016020">
    <property type="term" value="C:membrane"/>
    <property type="evidence" value="ECO:0007669"/>
    <property type="project" value="UniProtKB-SubCell"/>
</dbReference>
<dbReference type="AlphaFoldDB" id="A0A0G4FZK3"/>
<dbReference type="Pfam" id="PF01490">
    <property type="entry name" value="Aa_trans"/>
    <property type="match status" value="1"/>
</dbReference>
<organism evidence="8">
    <name type="scientific">Chromera velia CCMP2878</name>
    <dbReference type="NCBI Taxonomy" id="1169474"/>
    <lineage>
        <taxon>Eukaryota</taxon>
        <taxon>Sar</taxon>
        <taxon>Alveolata</taxon>
        <taxon>Colpodellida</taxon>
        <taxon>Chromeraceae</taxon>
        <taxon>Chromera</taxon>
    </lineage>
</organism>
<evidence type="ECO:0000259" key="7">
    <source>
        <dbReference type="Pfam" id="PF01490"/>
    </source>
</evidence>
<proteinExistence type="predicted"/>
<dbReference type="InterPro" id="IPR013057">
    <property type="entry name" value="AA_transpt_TM"/>
</dbReference>
<feature type="transmembrane region" description="Helical" evidence="6">
    <location>
        <begin position="564"/>
        <end position="587"/>
    </location>
</feature>
<feature type="domain" description="Amino acid transporter transmembrane" evidence="7">
    <location>
        <begin position="230"/>
        <end position="620"/>
    </location>
</feature>
<keyword evidence="4 6" id="KW-0472">Membrane</keyword>
<sequence length="640" mass="70554">MPYPDPGQIEDGRGGAMKPENDNPHSNGQSVPPPESSQPKSENSQDAPLSALDEMRKPDRVWAQSPAGDMIRDVIVTMRQEEAQQNSGGSPIHGADSPSVAVETNTAYSEMKVGGGRLVRSPSDATGYQSDHHAATGISSSYIARPGGFRRQHNAAEGTAEPAEDDFVGGLFNQFLYTRFLLTDPEEADDTDYVTEFQTRRLTVAAELRQAHRRILLAHPERRKRANQSHTVLNVMKSFIGSAFLFLPRAFMNGGMVFANAVMVASMILNTWCMMLLVKCCRPGMESYGEIAQAAFGQTGAVLVNFSLWLSQLGFFAVFYIFVGTNLVDLVESLGGCNPDPNAWTNWNVDWVIWGQVPIYCLFSFVRRIKSFGPYVLVADACIVISVLMIFGLVATELASDSPGRGPKPVTLFNEKSWPLFLGAAVYSWEGIGMLLPVRAAMQEHIKHKFPSILVWSLIGILSLFVSYASLAYWAYGDQTQDLILLNLPASVPGFSVQILYLISLVLGVPLLIFPAIKVIDQLMYPDSNLPPSQTRKWIKNFARVVQIAATAVVAIASKSQLDNFIAIIGSFAAVPLALIYPPLFHLRLTRGGFSFVKLLDILIVLLGLFLVGYTTFVAIEQWTPREVETRCSMKRHHKI</sequence>
<feature type="transmembrane region" description="Helical" evidence="6">
    <location>
        <begin position="375"/>
        <end position="398"/>
    </location>
</feature>
<feature type="compositionally biased region" description="Polar residues" evidence="5">
    <location>
        <begin position="37"/>
        <end position="47"/>
    </location>
</feature>
<gene>
    <name evidence="8" type="ORF">Cvel_19556</name>
</gene>
<evidence type="ECO:0000256" key="6">
    <source>
        <dbReference type="SAM" id="Phobius"/>
    </source>
</evidence>
<accession>A0A0G4FZK3</accession>
<comment type="subcellular location">
    <subcellularLocation>
        <location evidence="1">Membrane</location>
        <topology evidence="1">Multi-pass membrane protein</topology>
    </subcellularLocation>
</comment>
<feature type="transmembrane region" description="Helical" evidence="6">
    <location>
        <begin position="299"/>
        <end position="323"/>
    </location>
</feature>
<feature type="region of interest" description="Disordered" evidence="5">
    <location>
        <begin position="1"/>
        <end position="66"/>
    </location>
</feature>
<feature type="transmembrane region" description="Helical" evidence="6">
    <location>
        <begin position="418"/>
        <end position="441"/>
    </location>
</feature>
<feature type="transmembrane region" description="Helical" evidence="6">
    <location>
        <begin position="599"/>
        <end position="620"/>
    </location>
</feature>
<evidence type="ECO:0000256" key="3">
    <source>
        <dbReference type="ARBA" id="ARBA00022989"/>
    </source>
</evidence>
<evidence type="ECO:0000256" key="5">
    <source>
        <dbReference type="SAM" id="MobiDB-lite"/>
    </source>
</evidence>
<dbReference type="VEuPathDB" id="CryptoDB:Cvel_19556"/>
<feature type="transmembrane region" description="Helical" evidence="6">
    <location>
        <begin position="257"/>
        <end position="278"/>
    </location>
</feature>
<name>A0A0G4FZK3_9ALVE</name>
<feature type="transmembrane region" description="Helical" evidence="6">
    <location>
        <begin position="343"/>
        <end position="363"/>
    </location>
</feature>
<feature type="transmembrane region" description="Helical" evidence="6">
    <location>
        <begin position="453"/>
        <end position="475"/>
    </location>
</feature>
<protein>
    <recommendedName>
        <fullName evidence="7">Amino acid transporter transmembrane domain-containing protein</fullName>
    </recommendedName>
</protein>
<keyword evidence="3 6" id="KW-1133">Transmembrane helix</keyword>
<dbReference type="PhylomeDB" id="A0A0G4FZK3"/>
<dbReference type="PANTHER" id="PTHR22950:SF666">
    <property type="entry name" value="VACUOLAR AMINO ACID TRANSPORTER 4"/>
    <property type="match status" value="1"/>
</dbReference>
<dbReference type="PANTHER" id="PTHR22950">
    <property type="entry name" value="AMINO ACID TRANSPORTER"/>
    <property type="match status" value="1"/>
</dbReference>
<dbReference type="EMBL" id="CDMZ01000767">
    <property type="protein sequence ID" value="CEM21055.1"/>
    <property type="molecule type" value="Genomic_DNA"/>
</dbReference>
<evidence type="ECO:0000313" key="8">
    <source>
        <dbReference type="EMBL" id="CEM21055.1"/>
    </source>
</evidence>
<dbReference type="GO" id="GO:0015179">
    <property type="term" value="F:L-amino acid transmembrane transporter activity"/>
    <property type="evidence" value="ECO:0007669"/>
    <property type="project" value="TreeGrafter"/>
</dbReference>
<evidence type="ECO:0000256" key="1">
    <source>
        <dbReference type="ARBA" id="ARBA00004141"/>
    </source>
</evidence>